<evidence type="ECO:0000313" key="2">
    <source>
        <dbReference type="Proteomes" id="UP000198406"/>
    </source>
</evidence>
<dbReference type="AlphaFoldDB" id="A0A1Z5KN98"/>
<comment type="caution">
    <text evidence="1">The sequence shown here is derived from an EMBL/GenBank/DDBJ whole genome shotgun (WGS) entry which is preliminary data.</text>
</comment>
<reference evidence="1 2" key="1">
    <citation type="journal article" date="2015" name="Plant Cell">
        <title>Oil accumulation by the oleaginous diatom Fistulifera solaris as revealed by the genome and transcriptome.</title>
        <authorList>
            <person name="Tanaka T."/>
            <person name="Maeda Y."/>
            <person name="Veluchamy A."/>
            <person name="Tanaka M."/>
            <person name="Abida H."/>
            <person name="Marechal E."/>
            <person name="Bowler C."/>
            <person name="Muto M."/>
            <person name="Sunaga Y."/>
            <person name="Tanaka M."/>
            <person name="Yoshino T."/>
            <person name="Taniguchi T."/>
            <person name="Fukuda Y."/>
            <person name="Nemoto M."/>
            <person name="Matsumoto M."/>
            <person name="Wong P.S."/>
            <person name="Aburatani S."/>
            <person name="Fujibuchi W."/>
        </authorList>
    </citation>
    <scope>NUCLEOTIDE SEQUENCE [LARGE SCALE GENOMIC DNA]</scope>
    <source>
        <strain evidence="1 2">JPCC DA0580</strain>
    </source>
</reference>
<proteinExistence type="predicted"/>
<gene>
    <name evidence="1" type="ORF">FisN_13Hu083</name>
</gene>
<dbReference type="OrthoDB" id="120976at2759"/>
<dbReference type="EMBL" id="BDSP01000259">
    <property type="protein sequence ID" value="GAX27810.1"/>
    <property type="molecule type" value="Genomic_DNA"/>
</dbReference>
<dbReference type="InParanoid" id="A0A1Z5KN98"/>
<organism evidence="1 2">
    <name type="scientific">Fistulifera solaris</name>
    <name type="common">Oleaginous diatom</name>
    <dbReference type="NCBI Taxonomy" id="1519565"/>
    <lineage>
        <taxon>Eukaryota</taxon>
        <taxon>Sar</taxon>
        <taxon>Stramenopiles</taxon>
        <taxon>Ochrophyta</taxon>
        <taxon>Bacillariophyta</taxon>
        <taxon>Bacillariophyceae</taxon>
        <taxon>Bacillariophycidae</taxon>
        <taxon>Naviculales</taxon>
        <taxon>Naviculaceae</taxon>
        <taxon>Fistulifera</taxon>
    </lineage>
</organism>
<evidence type="ECO:0000313" key="1">
    <source>
        <dbReference type="EMBL" id="GAX27810.1"/>
    </source>
</evidence>
<dbReference type="Proteomes" id="UP000198406">
    <property type="component" value="Unassembled WGS sequence"/>
</dbReference>
<accession>A0A1Z5KN98</accession>
<sequence length="347" mass="39352">MLFRRVRARCMKRILRTPLRVIEFRNLTLSALQCSLLATRPHPLHVTFQDCEFEGCGWAFVEALEKRTSSFGSLTFKGHIDLASDELERLFQVNCIEHLNLPCLDYNGKVSILPLAAPVDHLKYDLYADPDIMEGIFQSLNIVAKKLDVVIRNSGLDFPTEYAGLPDCVLQEMISAVMANCSLNVLDLSTKYNKDLQWDSHIGALFKSVADHTGLKSVKVNVYNEAFGPDFYHLRELLSHNRQIVVTDENGNLYSDGYLIDRLYFLNRLYQGSTDLLVDPSSERSSLVAIALLQSAMYDFPCTGLLLSHHTDVLCELFQCAPLSDIIESVSPSDSLWVNDQKRRRRL</sequence>
<protein>
    <submittedName>
        <fullName evidence="1">Uncharacterized protein</fullName>
    </submittedName>
</protein>
<name>A0A1Z5KN98_FISSO</name>
<keyword evidence="2" id="KW-1185">Reference proteome</keyword>